<dbReference type="InterPro" id="IPR011009">
    <property type="entry name" value="Kinase-like_dom_sf"/>
</dbReference>
<dbReference type="PANTHER" id="PTHR21310">
    <property type="entry name" value="AMINOGLYCOSIDE PHOSPHOTRANSFERASE-RELATED-RELATED"/>
    <property type="match status" value="1"/>
</dbReference>
<dbReference type="AlphaFoldDB" id="A0A6H0XUM5"/>
<sequence>MVHFPTAEELVNLWATNRCPGVLKFEELGLVVKIGHREYHRVRLDEASALRFIKQSYPLGEVPVPQIYGFRSHKQYNLLYMSHVPGQTLMQAWPDMVKAEKEVIASQLNSIVVALRSLTHVTRPHLIGSADDGPERDMFLRWTHQAGGHDSVSSFHDMLSEYTIPAVTRSEAFVDPYRELLPDDSRVFFSHADLTPTNIIVAGPRGERRISSVIDWEQAGWYPEYWEYCKLNIGCPDDHEWRSEGWADKVIQVYSDELYALAEYWQIRPP</sequence>
<protein>
    <recommendedName>
        <fullName evidence="1">Aminoglycoside phosphotransferase domain-containing protein</fullName>
    </recommendedName>
</protein>
<dbReference type="PANTHER" id="PTHR21310:SF15">
    <property type="entry name" value="AMINOGLYCOSIDE PHOSPHOTRANSFERASE DOMAIN-CONTAINING PROTEIN"/>
    <property type="match status" value="1"/>
</dbReference>
<evidence type="ECO:0000313" key="3">
    <source>
        <dbReference type="Proteomes" id="UP000503462"/>
    </source>
</evidence>
<proteinExistence type="predicted"/>
<keyword evidence="3" id="KW-1185">Reference proteome</keyword>
<feature type="domain" description="Aminoglycoside phosphotransferase" evidence="1">
    <location>
        <begin position="30"/>
        <end position="232"/>
    </location>
</feature>
<dbReference type="EMBL" id="CP051141">
    <property type="protein sequence ID" value="QIW98385.1"/>
    <property type="molecule type" value="Genomic_DNA"/>
</dbReference>
<organism evidence="2 3">
    <name type="scientific">Peltaster fructicola</name>
    <dbReference type="NCBI Taxonomy" id="286661"/>
    <lineage>
        <taxon>Eukaryota</taxon>
        <taxon>Fungi</taxon>
        <taxon>Dikarya</taxon>
        <taxon>Ascomycota</taxon>
        <taxon>Pezizomycotina</taxon>
        <taxon>Dothideomycetes</taxon>
        <taxon>Dothideomycetes incertae sedis</taxon>
        <taxon>Peltaster</taxon>
    </lineage>
</organism>
<dbReference type="SUPFAM" id="SSF56112">
    <property type="entry name" value="Protein kinase-like (PK-like)"/>
    <property type="match status" value="1"/>
</dbReference>
<dbReference type="OrthoDB" id="5404599at2759"/>
<dbReference type="Proteomes" id="UP000503462">
    <property type="component" value="Chromosome 3"/>
</dbReference>
<dbReference type="InterPro" id="IPR002575">
    <property type="entry name" value="Aminoglycoside_PTrfase"/>
</dbReference>
<dbReference type="Pfam" id="PF01636">
    <property type="entry name" value="APH"/>
    <property type="match status" value="1"/>
</dbReference>
<dbReference type="CDD" id="cd05120">
    <property type="entry name" value="APH_ChoK_like"/>
    <property type="match status" value="1"/>
</dbReference>
<dbReference type="Gene3D" id="3.90.1200.10">
    <property type="match status" value="1"/>
</dbReference>
<dbReference type="InterPro" id="IPR051678">
    <property type="entry name" value="AGP_Transferase"/>
</dbReference>
<reference evidence="2 3" key="1">
    <citation type="journal article" date="2016" name="Sci. Rep.">
        <title>Peltaster fructicola genome reveals evolution from an invasive phytopathogen to an ectophytic parasite.</title>
        <authorList>
            <person name="Xu C."/>
            <person name="Chen H."/>
            <person name="Gleason M.L."/>
            <person name="Xu J.R."/>
            <person name="Liu H."/>
            <person name="Zhang R."/>
            <person name="Sun G."/>
        </authorList>
    </citation>
    <scope>NUCLEOTIDE SEQUENCE [LARGE SCALE GENOMIC DNA]</scope>
    <source>
        <strain evidence="2 3">LNHT1506</strain>
    </source>
</reference>
<name>A0A6H0XUM5_9PEZI</name>
<evidence type="ECO:0000259" key="1">
    <source>
        <dbReference type="Pfam" id="PF01636"/>
    </source>
</evidence>
<accession>A0A6H0XUM5</accession>
<evidence type="ECO:0000313" key="2">
    <source>
        <dbReference type="EMBL" id="QIW98385.1"/>
    </source>
</evidence>
<gene>
    <name evidence="2" type="ORF">AMS68_003903</name>
</gene>